<proteinExistence type="predicted"/>
<dbReference type="Gene3D" id="1.20.1250.20">
    <property type="entry name" value="MFS general substrate transporter like domains"/>
    <property type="match status" value="1"/>
</dbReference>
<keyword evidence="2 5" id="KW-0812">Transmembrane</keyword>
<evidence type="ECO:0000256" key="3">
    <source>
        <dbReference type="ARBA" id="ARBA00022989"/>
    </source>
</evidence>
<feature type="transmembrane region" description="Helical" evidence="5">
    <location>
        <begin position="186"/>
        <end position="209"/>
    </location>
</feature>
<evidence type="ECO:0000259" key="6">
    <source>
        <dbReference type="PROSITE" id="PS50850"/>
    </source>
</evidence>
<dbReference type="PANTHER" id="PTHR24064">
    <property type="entry name" value="SOLUTE CARRIER FAMILY 22 MEMBER"/>
    <property type="match status" value="1"/>
</dbReference>
<evidence type="ECO:0000256" key="4">
    <source>
        <dbReference type="ARBA" id="ARBA00023136"/>
    </source>
</evidence>
<dbReference type="Pfam" id="PF00083">
    <property type="entry name" value="Sugar_tr"/>
    <property type="match status" value="1"/>
</dbReference>
<feature type="transmembrane region" description="Helical" evidence="5">
    <location>
        <begin position="338"/>
        <end position="355"/>
    </location>
</feature>
<comment type="caution">
    <text evidence="7">The sequence shown here is derived from an EMBL/GenBank/DDBJ whole genome shotgun (WGS) entry which is preliminary data.</text>
</comment>
<evidence type="ECO:0000256" key="2">
    <source>
        <dbReference type="ARBA" id="ARBA00022692"/>
    </source>
</evidence>
<name>A0AAV6TUL7_9ARAC</name>
<evidence type="ECO:0000256" key="5">
    <source>
        <dbReference type="SAM" id="Phobius"/>
    </source>
</evidence>
<accession>A0AAV6TUL7</accession>
<dbReference type="AlphaFoldDB" id="A0AAV6TUL7"/>
<feature type="transmembrane region" description="Helical" evidence="5">
    <location>
        <begin position="395"/>
        <end position="413"/>
    </location>
</feature>
<evidence type="ECO:0000313" key="8">
    <source>
        <dbReference type="Proteomes" id="UP000827092"/>
    </source>
</evidence>
<dbReference type="InterPro" id="IPR020846">
    <property type="entry name" value="MFS_dom"/>
</dbReference>
<protein>
    <recommendedName>
        <fullName evidence="6">Major facilitator superfamily (MFS) profile domain-containing protein</fullName>
    </recommendedName>
</protein>
<feature type="domain" description="Major facilitator superfamily (MFS) profile" evidence="6">
    <location>
        <begin position="84"/>
        <end position="505"/>
    </location>
</feature>
<evidence type="ECO:0000313" key="7">
    <source>
        <dbReference type="EMBL" id="KAG8175157.1"/>
    </source>
</evidence>
<comment type="subcellular location">
    <subcellularLocation>
        <location evidence="1">Membrane</location>
        <topology evidence="1">Multi-pass membrane protein</topology>
    </subcellularLocation>
</comment>
<feature type="transmembrane region" description="Helical" evidence="5">
    <location>
        <begin position="131"/>
        <end position="150"/>
    </location>
</feature>
<keyword evidence="8" id="KW-1185">Reference proteome</keyword>
<feature type="transmembrane region" description="Helical" evidence="5">
    <location>
        <begin position="459"/>
        <end position="477"/>
    </location>
</feature>
<sequence>MKFEDILQQIGGYGKFQKKLTFLFVIPIYIIIPWFWLSRILSLSVPEHWCHVPELKFSNLSTEEKRKLISPSDDASCSFYNVNYTDMLVKGILKVTNDSEAVPCLNGWEHDTKYYESTAATKFEMYCHYDYLPSLLLTIYIVGQTIGAPLNGYLSDKFGRKHVFFFVTTTTLIIEIAAPLVNHLSIFTFIMLLRGITAPSMFCLPYVLVSEVTPPEMRVNMNGIMNTSWTTGLTILPLIAYLSRDWTVLCYINAGSALFVLAYTWYIPESPCWLLSRGRVDESLKIMMRIAKENGKEQNETELLLHLQKIKVKAEKEKEEENSSKNVMLRYPRLRKHFLILAFCWTSFNVGYNGVTFNTVNLNGNEFVNYFLLGLVEFPSNVLFWYVMGKFGRRWSATAGYFFSGVACLLPVIGFEYSGIISTLIGKFLVGGVIMITDQQAMELIPTVCRSFGMGAGKTVSYIAGLTTPFIAYLSIYGEAIPFVIISATCFIASVLTSFLPETANTYLPQTILEAEEFGRDQKYRSWIRQTTATKTEQVIVSTIEDVKKEIHEGSTR</sequence>
<feature type="transmembrane region" description="Helical" evidence="5">
    <location>
        <begin position="483"/>
        <end position="500"/>
    </location>
</feature>
<dbReference type="PROSITE" id="PS50850">
    <property type="entry name" value="MFS"/>
    <property type="match status" value="1"/>
</dbReference>
<feature type="transmembrane region" description="Helical" evidence="5">
    <location>
        <begin position="221"/>
        <end position="240"/>
    </location>
</feature>
<dbReference type="Proteomes" id="UP000827092">
    <property type="component" value="Unassembled WGS sequence"/>
</dbReference>
<gene>
    <name evidence="7" type="ORF">JTE90_025384</name>
</gene>
<dbReference type="InterPro" id="IPR036259">
    <property type="entry name" value="MFS_trans_sf"/>
</dbReference>
<feature type="transmembrane region" description="Helical" evidence="5">
    <location>
        <begin position="162"/>
        <end position="180"/>
    </location>
</feature>
<feature type="transmembrane region" description="Helical" evidence="5">
    <location>
        <begin position="367"/>
        <end position="388"/>
    </location>
</feature>
<feature type="transmembrane region" description="Helical" evidence="5">
    <location>
        <begin position="246"/>
        <end position="267"/>
    </location>
</feature>
<dbReference type="EMBL" id="JAFNEN010001054">
    <property type="protein sequence ID" value="KAG8175157.1"/>
    <property type="molecule type" value="Genomic_DNA"/>
</dbReference>
<keyword evidence="4 5" id="KW-0472">Membrane</keyword>
<dbReference type="InterPro" id="IPR005828">
    <property type="entry name" value="MFS_sugar_transport-like"/>
</dbReference>
<reference evidence="7 8" key="1">
    <citation type="journal article" date="2022" name="Nat. Ecol. Evol.">
        <title>A masculinizing supergene underlies an exaggerated male reproductive morph in a spider.</title>
        <authorList>
            <person name="Hendrickx F."/>
            <person name="De Corte Z."/>
            <person name="Sonet G."/>
            <person name="Van Belleghem S.M."/>
            <person name="Kostlbacher S."/>
            <person name="Vangestel C."/>
        </authorList>
    </citation>
    <scope>NUCLEOTIDE SEQUENCE [LARGE SCALE GENOMIC DNA]</scope>
    <source>
        <strain evidence="7">W744_W776</strain>
    </source>
</reference>
<feature type="transmembrane region" description="Helical" evidence="5">
    <location>
        <begin position="20"/>
        <end position="37"/>
    </location>
</feature>
<dbReference type="GO" id="GO:0016020">
    <property type="term" value="C:membrane"/>
    <property type="evidence" value="ECO:0007669"/>
    <property type="project" value="UniProtKB-SubCell"/>
</dbReference>
<dbReference type="SUPFAM" id="SSF103473">
    <property type="entry name" value="MFS general substrate transporter"/>
    <property type="match status" value="1"/>
</dbReference>
<keyword evidence="3 5" id="KW-1133">Transmembrane helix</keyword>
<organism evidence="7 8">
    <name type="scientific">Oedothorax gibbosus</name>
    <dbReference type="NCBI Taxonomy" id="931172"/>
    <lineage>
        <taxon>Eukaryota</taxon>
        <taxon>Metazoa</taxon>
        <taxon>Ecdysozoa</taxon>
        <taxon>Arthropoda</taxon>
        <taxon>Chelicerata</taxon>
        <taxon>Arachnida</taxon>
        <taxon>Araneae</taxon>
        <taxon>Araneomorphae</taxon>
        <taxon>Entelegynae</taxon>
        <taxon>Araneoidea</taxon>
        <taxon>Linyphiidae</taxon>
        <taxon>Erigoninae</taxon>
        <taxon>Oedothorax</taxon>
    </lineage>
</organism>
<evidence type="ECO:0000256" key="1">
    <source>
        <dbReference type="ARBA" id="ARBA00004141"/>
    </source>
</evidence>
<dbReference type="GO" id="GO:0022857">
    <property type="term" value="F:transmembrane transporter activity"/>
    <property type="evidence" value="ECO:0007669"/>
    <property type="project" value="InterPro"/>
</dbReference>